<dbReference type="GO" id="GO:0022857">
    <property type="term" value="F:transmembrane transporter activity"/>
    <property type="evidence" value="ECO:0007669"/>
    <property type="project" value="InterPro"/>
</dbReference>
<dbReference type="InterPro" id="IPR006726">
    <property type="entry name" value="PHBA_efflux_AaeB/fusaric-R"/>
</dbReference>
<keyword evidence="4 7" id="KW-0812">Transmembrane</keyword>
<dbReference type="EMBL" id="MPSB01000002">
    <property type="protein sequence ID" value="ONF97085.1"/>
    <property type="molecule type" value="Genomic_DNA"/>
</dbReference>
<evidence type="ECO:0000256" key="6">
    <source>
        <dbReference type="ARBA" id="ARBA00023136"/>
    </source>
</evidence>
<dbReference type="GO" id="GO:0005886">
    <property type="term" value="C:plasma membrane"/>
    <property type="evidence" value="ECO:0007669"/>
    <property type="project" value="UniProtKB-SubCell"/>
</dbReference>
<evidence type="ECO:0000313" key="8">
    <source>
        <dbReference type="EMBL" id="ONF97085.1"/>
    </source>
</evidence>
<evidence type="ECO:0000256" key="1">
    <source>
        <dbReference type="ARBA" id="ARBA00004651"/>
    </source>
</evidence>
<dbReference type="AlphaFoldDB" id="A0A1V2EX80"/>
<keyword evidence="2" id="KW-0813">Transport</keyword>
<feature type="transmembrane region" description="Helical" evidence="7">
    <location>
        <begin position="61"/>
        <end position="79"/>
    </location>
</feature>
<dbReference type="RefSeq" id="WP_076743346.1">
    <property type="nucleotide sequence ID" value="NZ_MPSB01000002.1"/>
</dbReference>
<dbReference type="PANTHER" id="PTHR30509:SF9">
    <property type="entry name" value="MULTIDRUG RESISTANCE PROTEIN MDTO"/>
    <property type="match status" value="1"/>
</dbReference>
<dbReference type="OrthoDB" id="9807111at2"/>
<dbReference type="Proteomes" id="UP000188729">
    <property type="component" value="Unassembled WGS sequence"/>
</dbReference>
<keyword evidence="3" id="KW-1003">Cell membrane</keyword>
<feature type="transmembrane region" description="Helical" evidence="7">
    <location>
        <begin position="364"/>
        <end position="385"/>
    </location>
</feature>
<evidence type="ECO:0000256" key="5">
    <source>
        <dbReference type="ARBA" id="ARBA00022989"/>
    </source>
</evidence>
<feature type="transmembrane region" description="Helical" evidence="7">
    <location>
        <begin position="415"/>
        <end position="437"/>
    </location>
</feature>
<evidence type="ECO:0000256" key="3">
    <source>
        <dbReference type="ARBA" id="ARBA00022475"/>
    </source>
</evidence>
<comment type="caution">
    <text evidence="8">The sequence shown here is derived from an EMBL/GenBank/DDBJ whole genome shotgun (WGS) entry which is preliminary data.</text>
</comment>
<dbReference type="STRING" id="1915074.SPHI_05210"/>
<dbReference type="Pfam" id="PF04632">
    <property type="entry name" value="FUSC"/>
    <property type="match status" value="1"/>
</dbReference>
<evidence type="ECO:0000256" key="7">
    <source>
        <dbReference type="SAM" id="Phobius"/>
    </source>
</evidence>
<feature type="transmembrane region" description="Helical" evidence="7">
    <location>
        <begin position="85"/>
        <end position="102"/>
    </location>
</feature>
<comment type="subcellular location">
    <subcellularLocation>
        <location evidence="1">Cell membrane</location>
        <topology evidence="1">Multi-pass membrane protein</topology>
    </subcellularLocation>
</comment>
<gene>
    <name evidence="8" type="primary">aaeB</name>
    <name evidence="8" type="ORF">SPHI_05210</name>
</gene>
<proteinExistence type="predicted"/>
<protein>
    <submittedName>
        <fullName evidence="8">p-hydroxybenzoic acid efflux pump subunit AaeB</fullName>
    </submittedName>
</protein>
<evidence type="ECO:0000256" key="2">
    <source>
        <dbReference type="ARBA" id="ARBA00022448"/>
    </source>
</evidence>
<name>A0A1V2EX80_9SPHN</name>
<sequence>MTDRFGLGAALFSLKSYLAAMLALWVALRIGLERPYWAFLTAYIVAQPLAGAVLSKAAFRVIGTVVGAAVTVLMVPALVNTPELLVLAFAGWLGLCVYVSLLDRTPRSYMFVLAGYSTCLIALPSLDTPEAIFTIASLRVQEILIGIACGSLIHGIVFPNSVTDLLLSRVDAILRDAARWSRDSIAAQGGPELDAERRRLAQDVTELHQMSVHLPFETARIAPRLRTVRALQEQLSILLPLAAAIEDRVLQLGAAMPAPVGDLLDDAQALLGNSALDRAGWRAQAEALIARCTALEPPLGPEARWDEMIVLSLVTRLSALLAAHRDAFDLRDQMAIPSARPITPRVGELVALARDRELHRDPRAALGGALSAAITMIVGCALWIGSGWADGSTAVMMAGVFLALFAAVENPVGPLRGFLIGTAFATAIGAIYGYAILPRLDGFLMLAAAFAPTLLLLGALLASPRWGGIALPALLGLGSPALLETEYVNNFTGFINGALAQVTGIWFAIAMVRVLRSAGASGAVRRTIRAGWRDIAQSANKPGQPDVRAWINRMLDRIGLLAPRLAAQDEGERLYDALRDLRTGVAIAELRRLRIDLGGNAEPLTRVLAGVGDHYRRLDPDAPAPPDDALRGDIDTALAALLHDGNARVRRDAAIGLVSLRRNLFPDATPYGALAA</sequence>
<reference evidence="8 9" key="1">
    <citation type="submission" date="2016-11" db="EMBL/GenBank/DDBJ databases">
        <title>Genome sequence of Sphingomonas jeddahensis G39.</title>
        <authorList>
            <person name="Poehlein A."/>
            <person name="Wuebbeler J.H."/>
            <person name="Steinbuechel A."/>
            <person name="Daniel R."/>
        </authorList>
    </citation>
    <scope>NUCLEOTIDE SEQUENCE [LARGE SCALE GENOMIC DNA]</scope>
    <source>
        <strain evidence="8 9">G39</strain>
    </source>
</reference>
<feature type="transmembrane region" description="Helical" evidence="7">
    <location>
        <begin position="7"/>
        <end position="30"/>
    </location>
</feature>
<feature type="transmembrane region" description="Helical" evidence="7">
    <location>
        <begin position="494"/>
        <end position="515"/>
    </location>
</feature>
<feature type="transmembrane region" description="Helical" evidence="7">
    <location>
        <begin position="391"/>
        <end position="408"/>
    </location>
</feature>
<dbReference type="PANTHER" id="PTHR30509">
    <property type="entry name" value="P-HYDROXYBENZOIC ACID EFFLUX PUMP SUBUNIT-RELATED"/>
    <property type="match status" value="1"/>
</dbReference>
<organism evidence="8 9">
    <name type="scientific">Sphingomonas jeddahensis</name>
    <dbReference type="NCBI Taxonomy" id="1915074"/>
    <lineage>
        <taxon>Bacteria</taxon>
        <taxon>Pseudomonadati</taxon>
        <taxon>Pseudomonadota</taxon>
        <taxon>Alphaproteobacteria</taxon>
        <taxon>Sphingomonadales</taxon>
        <taxon>Sphingomonadaceae</taxon>
        <taxon>Sphingomonas</taxon>
    </lineage>
</organism>
<evidence type="ECO:0000313" key="9">
    <source>
        <dbReference type="Proteomes" id="UP000188729"/>
    </source>
</evidence>
<feature type="transmembrane region" description="Helical" evidence="7">
    <location>
        <begin position="443"/>
        <end position="462"/>
    </location>
</feature>
<feature type="transmembrane region" description="Helical" evidence="7">
    <location>
        <begin position="36"/>
        <end position="54"/>
    </location>
</feature>
<keyword evidence="9" id="KW-1185">Reference proteome</keyword>
<keyword evidence="5 7" id="KW-1133">Transmembrane helix</keyword>
<accession>A0A1V2EX80</accession>
<evidence type="ECO:0000256" key="4">
    <source>
        <dbReference type="ARBA" id="ARBA00022692"/>
    </source>
</evidence>
<keyword evidence="6 7" id="KW-0472">Membrane</keyword>
<feature type="transmembrane region" description="Helical" evidence="7">
    <location>
        <begin position="469"/>
        <end position="488"/>
    </location>
</feature>